<protein>
    <submittedName>
        <fullName evidence="2">13066_t:CDS:1</fullName>
    </submittedName>
</protein>
<feature type="region of interest" description="Disordered" evidence="1">
    <location>
        <begin position="19"/>
        <end position="44"/>
    </location>
</feature>
<reference evidence="2" key="1">
    <citation type="submission" date="2021-06" db="EMBL/GenBank/DDBJ databases">
        <authorList>
            <person name="Kallberg Y."/>
            <person name="Tangrot J."/>
            <person name="Rosling A."/>
        </authorList>
    </citation>
    <scope>NUCLEOTIDE SEQUENCE</scope>
    <source>
        <strain evidence="2">IN212</strain>
    </source>
</reference>
<dbReference type="OrthoDB" id="78088at2759"/>
<feature type="non-terminal residue" evidence="2">
    <location>
        <position position="213"/>
    </location>
</feature>
<evidence type="ECO:0000313" key="2">
    <source>
        <dbReference type="EMBL" id="CAG8743692.1"/>
    </source>
</evidence>
<organism evidence="2 3">
    <name type="scientific">Racocetra fulgida</name>
    <dbReference type="NCBI Taxonomy" id="60492"/>
    <lineage>
        <taxon>Eukaryota</taxon>
        <taxon>Fungi</taxon>
        <taxon>Fungi incertae sedis</taxon>
        <taxon>Mucoromycota</taxon>
        <taxon>Glomeromycotina</taxon>
        <taxon>Glomeromycetes</taxon>
        <taxon>Diversisporales</taxon>
        <taxon>Gigasporaceae</taxon>
        <taxon>Racocetra</taxon>
    </lineage>
</organism>
<proteinExistence type="predicted"/>
<dbReference type="Proteomes" id="UP000789396">
    <property type="component" value="Unassembled WGS sequence"/>
</dbReference>
<dbReference type="EMBL" id="CAJVPZ010033178">
    <property type="protein sequence ID" value="CAG8743692.1"/>
    <property type="molecule type" value="Genomic_DNA"/>
</dbReference>
<evidence type="ECO:0000256" key="1">
    <source>
        <dbReference type="SAM" id="MobiDB-lite"/>
    </source>
</evidence>
<gene>
    <name evidence="2" type="ORF">RFULGI_LOCUS13072</name>
</gene>
<keyword evidence="3" id="KW-1185">Reference proteome</keyword>
<feature type="compositionally biased region" description="Basic residues" evidence="1">
    <location>
        <begin position="24"/>
        <end position="33"/>
    </location>
</feature>
<name>A0A9N9NJI2_9GLOM</name>
<sequence>MSADVDDVFDFVKYIRGESEAKQRSKYSHKPGNHGKTGVNNDRVNNIQGVDINRPRTLIKKSSQGYLRACSPIQDCLDPVRSPPKKVRPINKVPDVAKAQNRYTRSISEVATPMSFLPFHRRKPSDSIWNVVDAVTSPIDISTSPRKQNLVAKMTKPSNSKPDKNNTLSHLMTYRDPISKSIMDTSPSTSYNTKDDIMIEDIIATTSNTLDFS</sequence>
<dbReference type="AlphaFoldDB" id="A0A9N9NJI2"/>
<accession>A0A9N9NJI2</accession>
<comment type="caution">
    <text evidence="2">The sequence shown here is derived from an EMBL/GenBank/DDBJ whole genome shotgun (WGS) entry which is preliminary data.</text>
</comment>
<evidence type="ECO:0000313" key="3">
    <source>
        <dbReference type="Proteomes" id="UP000789396"/>
    </source>
</evidence>